<reference evidence="3" key="1">
    <citation type="journal article" date="2020" name="BMC Genomics">
        <title>Correction to: Identification and distribution of gene clusters required for synthesis of sphingolipid metabolism inhibitors in diverse species of the filamentous fungus Fusarium.</title>
        <authorList>
            <person name="Kim H.S."/>
            <person name="Lohmar J.M."/>
            <person name="Busman M."/>
            <person name="Brown D.W."/>
            <person name="Naumann T.A."/>
            <person name="Divon H.H."/>
            <person name="Lysoe E."/>
            <person name="Uhlig S."/>
            <person name="Proctor R.H."/>
        </authorList>
    </citation>
    <scope>NUCLEOTIDE SEQUENCE</scope>
    <source>
        <strain evidence="3">NRRL 22465</strain>
    </source>
</reference>
<evidence type="ECO:0000259" key="2">
    <source>
        <dbReference type="Pfam" id="PF00350"/>
    </source>
</evidence>
<feature type="domain" description="Dynamin N-terminal" evidence="2">
    <location>
        <begin position="122"/>
        <end position="380"/>
    </location>
</feature>
<feature type="region of interest" description="Disordered" evidence="1">
    <location>
        <begin position="1"/>
        <end position="43"/>
    </location>
</feature>
<dbReference type="AlphaFoldDB" id="A0A8H4UM52"/>
<dbReference type="PANTHER" id="PTHR36681">
    <property type="entry name" value="NUCLEAR GTPASE, GERMINAL CENTER-ASSOCIATED, TANDEM DUPLICATE 3"/>
    <property type="match status" value="1"/>
</dbReference>
<proteinExistence type="predicted"/>
<dbReference type="SUPFAM" id="SSF52540">
    <property type="entry name" value="P-loop containing nucleoside triphosphate hydrolases"/>
    <property type="match status" value="2"/>
</dbReference>
<dbReference type="InterPro" id="IPR045063">
    <property type="entry name" value="Dynamin_N"/>
</dbReference>
<evidence type="ECO:0000256" key="1">
    <source>
        <dbReference type="SAM" id="MobiDB-lite"/>
    </source>
</evidence>
<sequence length="998" mass="112342">MDTPNFASQSGAKRERSPSNESSPAKRQAVELPATESRPSVPAWSRCKHLDDAQRLATKERALVRAEENCGRLAERLLSAAKDTQGRPGDSAEVIGEEIIMKWCKEYETICENHRNYGVRVGVEGPTGAGKSSFLGSLLRIEELLPSSQEAAATAVVAEVSWNYNDTPGYELCAEIRFRELVDVRDDLALLLTEMRNLKILEYLEFETSEDREEAIANANTIVKYELPKATAIWGMQRPALCKYANKCTNKVATQAVVSEILNKNSAVSELLNSRIKYLHSSDHRAFSRAIRPYLDSTKGLHGGSIKFSAWPLVDKVDIFVKSEILKAGIRLVDLPGCGDAMDSRDRIAQGFRDQLDIRMVVSPIYRAADEKNSRDLMQNGFRQLQLRMSGQLGPNSFCAILSKMDEITVNSYINGTEGLQDDEETLEKLTRSKELTEMKANIEKGSKAGKSRFQNVQSAATGQGDRTRDINMNLQVSEAIELATGAALTDATKAIQAQDGQEKQVALEIDRLKNWLHHKASETRNSRVKERIHDNFLTLQDEIDVDGDGLNADEVSWLPAFPVSSRAFWELEMGDDPMVGFPTQRFTGIPAVERWLHESTLSSREKHLDLMLGRYRNLMGRMSTYSQAQNPDQNFRFTRTQVELALFSSHKTFLQRINDMFATYAHEIKTMDPLAERKRSAITRFSKDSRKIVERWIYKYPEDECRVEKLAWRTHEAILRRGGNVFTSNGQTTITYAWLEELQVPGTPILTFHQADRLRASSILKSIVGVWDATINQKLPNLRKPILEKLKAIWGDYMDDLASAIQNFAPQLVAEFDKILPIMRREKYVIAGEIGMTLDRLSEKAGAGSSRIVPLMEEQLKPTFRVALDITGTGALKARHEIITRQVKSDMEPICRGVLKGLSCELHKHKSSIPGELKTIAGMARHNVESQITTLLNNLLDNDGIDTTTQGRKEQLQADVRDILSQWEIDWSSYVDGSEHILGRESGIPESIDDFFK</sequence>
<protein>
    <recommendedName>
        <fullName evidence="2">Dynamin N-terminal domain-containing protein</fullName>
    </recommendedName>
</protein>
<accession>A0A8H4UM52</accession>
<gene>
    <name evidence="3" type="ORF">FZEAL_4600</name>
</gene>
<evidence type="ECO:0000313" key="3">
    <source>
        <dbReference type="EMBL" id="KAF4979110.1"/>
    </source>
</evidence>
<comment type="caution">
    <text evidence="3">The sequence shown here is derived from an EMBL/GenBank/DDBJ whole genome shotgun (WGS) entry which is preliminary data.</text>
</comment>
<dbReference type="OrthoDB" id="3598281at2759"/>
<reference evidence="3" key="2">
    <citation type="submission" date="2020-05" db="EMBL/GenBank/DDBJ databases">
        <authorList>
            <person name="Kim H.-S."/>
            <person name="Proctor R.H."/>
            <person name="Brown D.W."/>
        </authorList>
    </citation>
    <scope>NUCLEOTIDE SEQUENCE</scope>
    <source>
        <strain evidence="3">NRRL 22465</strain>
    </source>
</reference>
<dbReference type="EMBL" id="JABEYC010000317">
    <property type="protein sequence ID" value="KAF4979110.1"/>
    <property type="molecule type" value="Genomic_DNA"/>
</dbReference>
<dbReference type="Proteomes" id="UP000635477">
    <property type="component" value="Unassembled WGS sequence"/>
</dbReference>
<organism evidence="3 4">
    <name type="scientific">Fusarium zealandicum</name>
    <dbReference type="NCBI Taxonomy" id="1053134"/>
    <lineage>
        <taxon>Eukaryota</taxon>
        <taxon>Fungi</taxon>
        <taxon>Dikarya</taxon>
        <taxon>Ascomycota</taxon>
        <taxon>Pezizomycotina</taxon>
        <taxon>Sordariomycetes</taxon>
        <taxon>Hypocreomycetidae</taxon>
        <taxon>Hypocreales</taxon>
        <taxon>Nectriaceae</taxon>
        <taxon>Fusarium</taxon>
        <taxon>Fusarium staphyleae species complex</taxon>
    </lineage>
</organism>
<dbReference type="InterPro" id="IPR027417">
    <property type="entry name" value="P-loop_NTPase"/>
</dbReference>
<dbReference type="PANTHER" id="PTHR36681:SF3">
    <property type="entry name" value="NUCLEAR GTPASE, GERMINAL CENTER-ASSOCIATED, TANDEM DUPLICATE 3"/>
    <property type="match status" value="1"/>
</dbReference>
<keyword evidence="4" id="KW-1185">Reference proteome</keyword>
<evidence type="ECO:0000313" key="4">
    <source>
        <dbReference type="Proteomes" id="UP000635477"/>
    </source>
</evidence>
<dbReference type="Pfam" id="PF00350">
    <property type="entry name" value="Dynamin_N"/>
    <property type="match status" value="1"/>
</dbReference>
<name>A0A8H4UM52_9HYPO</name>
<feature type="compositionally biased region" description="Polar residues" evidence="1">
    <location>
        <begin position="1"/>
        <end position="11"/>
    </location>
</feature>
<dbReference type="Gene3D" id="3.40.50.300">
    <property type="entry name" value="P-loop containing nucleotide triphosphate hydrolases"/>
    <property type="match status" value="1"/>
</dbReference>